<organism evidence="2 3">
    <name type="scientific">Deinococcus irradiatisoli</name>
    <dbReference type="NCBI Taxonomy" id="2202254"/>
    <lineage>
        <taxon>Bacteria</taxon>
        <taxon>Thermotogati</taxon>
        <taxon>Deinococcota</taxon>
        <taxon>Deinococci</taxon>
        <taxon>Deinococcales</taxon>
        <taxon>Deinococcaceae</taxon>
        <taxon>Deinococcus</taxon>
    </lineage>
</organism>
<name>A0A2Z3JJ45_9DEIO</name>
<reference evidence="2 3" key="1">
    <citation type="submission" date="2018-05" db="EMBL/GenBank/DDBJ databases">
        <title>Complete Genome Sequence of Deinococcus sp. strain 17bor-2.</title>
        <authorList>
            <person name="Srinivasan S."/>
        </authorList>
    </citation>
    <scope>NUCLEOTIDE SEQUENCE [LARGE SCALE GENOMIC DNA]</scope>
    <source>
        <strain evidence="2 3">17bor-2</strain>
    </source>
</reference>
<keyword evidence="3" id="KW-1185">Reference proteome</keyword>
<protein>
    <recommendedName>
        <fullName evidence="4">HK97 gp10 family phage protein</fullName>
    </recommendedName>
</protein>
<proteinExistence type="predicted"/>
<gene>
    <name evidence="2" type="ORF">DKM44_12830</name>
</gene>
<dbReference type="RefSeq" id="WP_109827734.1">
    <property type="nucleotide sequence ID" value="NZ_CP029494.1"/>
</dbReference>
<dbReference type="Proteomes" id="UP000245368">
    <property type="component" value="Chromosome"/>
</dbReference>
<sequence>MPLDLNAMRQQALNAADNRAGVVAQQIRNEIVQKLSQPGTGRQYGKHRSSSPGEPPAVDLGDLRRSISAVKIGPGHWQVGTNLAKAPLLELGTRYIKARPFFRPVLERFRVR</sequence>
<accession>A0A2Z3JJ45</accession>
<feature type="region of interest" description="Disordered" evidence="1">
    <location>
        <begin position="34"/>
        <end position="60"/>
    </location>
</feature>
<dbReference type="KEGG" id="dez:DKM44_12830"/>
<evidence type="ECO:0000256" key="1">
    <source>
        <dbReference type="SAM" id="MobiDB-lite"/>
    </source>
</evidence>
<evidence type="ECO:0000313" key="2">
    <source>
        <dbReference type="EMBL" id="AWN24006.1"/>
    </source>
</evidence>
<dbReference type="OrthoDB" id="72960at2"/>
<dbReference type="AlphaFoldDB" id="A0A2Z3JJ45"/>
<evidence type="ECO:0000313" key="3">
    <source>
        <dbReference type="Proteomes" id="UP000245368"/>
    </source>
</evidence>
<evidence type="ECO:0008006" key="4">
    <source>
        <dbReference type="Google" id="ProtNLM"/>
    </source>
</evidence>
<dbReference type="EMBL" id="CP029494">
    <property type="protein sequence ID" value="AWN24006.1"/>
    <property type="molecule type" value="Genomic_DNA"/>
</dbReference>